<evidence type="ECO:0008006" key="4">
    <source>
        <dbReference type="Google" id="ProtNLM"/>
    </source>
</evidence>
<accession>A0A1H0KS96</accession>
<keyword evidence="1" id="KW-0812">Transmembrane</keyword>
<dbReference type="EMBL" id="FNJH01000001">
    <property type="protein sequence ID" value="SDO58864.1"/>
    <property type="molecule type" value="Genomic_DNA"/>
</dbReference>
<protein>
    <recommendedName>
        <fullName evidence="4">DUF4260 domain-containing protein</fullName>
    </recommendedName>
</protein>
<evidence type="ECO:0000313" key="2">
    <source>
        <dbReference type="EMBL" id="SDO58864.1"/>
    </source>
</evidence>
<feature type="transmembrane region" description="Helical" evidence="1">
    <location>
        <begin position="70"/>
        <end position="100"/>
    </location>
</feature>
<feature type="transmembrane region" description="Helical" evidence="1">
    <location>
        <begin position="38"/>
        <end position="58"/>
    </location>
</feature>
<sequence length="128" mass="13918">MSNLAPSAPHTVMWQRVEGGLLFTSCLLLFLRTGYDFSWWEVVAIFLMPDLSILGYALGPKVGAYCYNALHLYASGAVLLAAGAIWQIPDLAAVGALWLAHSGFDRMLGYGLKLPQGFTFTHLGVIGR</sequence>
<name>A0A1H0KS96_9PSED</name>
<keyword evidence="1" id="KW-1133">Transmembrane helix</keyword>
<dbReference type="Proteomes" id="UP000183042">
    <property type="component" value="Unassembled WGS sequence"/>
</dbReference>
<evidence type="ECO:0000313" key="3">
    <source>
        <dbReference type="Proteomes" id="UP000183042"/>
    </source>
</evidence>
<organism evidence="2 3">
    <name type="scientific">Pseudomonas congelans</name>
    <dbReference type="NCBI Taxonomy" id="200452"/>
    <lineage>
        <taxon>Bacteria</taxon>
        <taxon>Pseudomonadati</taxon>
        <taxon>Pseudomonadota</taxon>
        <taxon>Gammaproteobacteria</taxon>
        <taxon>Pseudomonadales</taxon>
        <taxon>Pseudomonadaceae</taxon>
        <taxon>Pseudomonas</taxon>
    </lineage>
</organism>
<evidence type="ECO:0000256" key="1">
    <source>
        <dbReference type="SAM" id="Phobius"/>
    </source>
</evidence>
<comment type="caution">
    <text evidence="2">The sequence shown here is derived from an EMBL/GenBank/DDBJ whole genome shotgun (WGS) entry which is preliminary data.</text>
</comment>
<dbReference type="Pfam" id="PF14079">
    <property type="entry name" value="DUF4260"/>
    <property type="match status" value="1"/>
</dbReference>
<keyword evidence="3" id="KW-1185">Reference proteome</keyword>
<dbReference type="GeneID" id="65074107"/>
<gene>
    <name evidence="2" type="ORF">SAMN05216596_101859</name>
</gene>
<keyword evidence="1" id="KW-0472">Membrane</keyword>
<reference evidence="2 3" key="1">
    <citation type="submission" date="2016-10" db="EMBL/GenBank/DDBJ databases">
        <authorList>
            <person name="Varghese N."/>
            <person name="Submissions S."/>
        </authorList>
    </citation>
    <scope>NUCLEOTIDE SEQUENCE [LARGE SCALE GENOMIC DNA]</scope>
    <source>
        <strain evidence="2 3">DSM 14939</strain>
    </source>
</reference>
<dbReference type="InterPro" id="IPR025356">
    <property type="entry name" value="DUF4260"/>
</dbReference>
<proteinExistence type="predicted"/>
<dbReference type="RefSeq" id="WP_054994113.1">
    <property type="nucleotide sequence ID" value="NZ_FNJH01000001.1"/>
</dbReference>